<evidence type="ECO:0000313" key="1">
    <source>
        <dbReference type="EMBL" id="VTM56979.1"/>
    </source>
</evidence>
<reference evidence="1" key="1">
    <citation type="submission" date="2019-04" db="EMBL/GenBank/DDBJ databases">
        <authorList>
            <consortium name="Pathogen Informatics"/>
        </authorList>
    </citation>
    <scope>NUCLEOTIDE SEQUENCE</scope>
    <source>
        <strain evidence="1">NCTC9183</strain>
    </source>
</reference>
<sequence>MPATTKILIGEVTNVDESEPFAHEKLVSDAGYVPAKISKTR</sequence>
<dbReference type="Proteomes" id="UP000507695">
    <property type="component" value="Unassembled WGS sequence"/>
</dbReference>
<organism evidence="1">
    <name type="scientific">Klebsiella pneumoniae</name>
    <dbReference type="NCBI Taxonomy" id="573"/>
    <lineage>
        <taxon>Bacteria</taxon>
        <taxon>Pseudomonadati</taxon>
        <taxon>Pseudomonadota</taxon>
        <taxon>Gammaproteobacteria</taxon>
        <taxon>Enterobacterales</taxon>
        <taxon>Enterobacteriaceae</taxon>
        <taxon>Klebsiella/Raoultella group</taxon>
        <taxon>Klebsiella</taxon>
        <taxon>Klebsiella pneumoniae complex</taxon>
    </lineage>
</organism>
<proteinExistence type="predicted"/>
<protein>
    <submittedName>
        <fullName evidence="1">Alcohol dehydrogenase</fullName>
    </submittedName>
</protein>
<gene>
    <name evidence="1" type="primary">adhE_1</name>
    <name evidence="1" type="ORF">NCTC9183_04434</name>
</gene>
<name>A0A4P0Y901_KLEPN</name>
<dbReference type="AlphaFoldDB" id="A0A4P0Y901"/>
<dbReference type="EMBL" id="CABDVL010000003">
    <property type="protein sequence ID" value="VTM56979.1"/>
    <property type="molecule type" value="Genomic_DNA"/>
</dbReference>
<accession>A0A4P0Y901</accession>